<dbReference type="GO" id="GO:0003677">
    <property type="term" value="F:DNA binding"/>
    <property type="evidence" value="ECO:0007669"/>
    <property type="project" value="InterPro"/>
</dbReference>
<feature type="domain" description="Tyr recombinase" evidence="2">
    <location>
        <begin position="59"/>
        <end position="279"/>
    </location>
</feature>
<keyword evidence="1" id="KW-0233">DNA recombination</keyword>
<dbReference type="GO" id="GO:0015074">
    <property type="term" value="P:DNA integration"/>
    <property type="evidence" value="ECO:0007669"/>
    <property type="project" value="InterPro"/>
</dbReference>
<comment type="caution">
    <text evidence="3">The sequence shown here is derived from an EMBL/GenBank/DDBJ whole genome shotgun (WGS) entry which is preliminary data.</text>
</comment>
<gene>
    <name evidence="3" type="ORF">EV147_5203</name>
</gene>
<dbReference type="EMBL" id="SGXM01000016">
    <property type="protein sequence ID" value="RZT28835.1"/>
    <property type="molecule type" value="Genomic_DNA"/>
</dbReference>
<dbReference type="SUPFAM" id="SSF56349">
    <property type="entry name" value="DNA breaking-rejoining enzymes"/>
    <property type="match status" value="1"/>
</dbReference>
<dbReference type="InterPro" id="IPR013762">
    <property type="entry name" value="Integrase-like_cat_sf"/>
</dbReference>
<dbReference type="InterPro" id="IPR002104">
    <property type="entry name" value="Integrase_catalytic"/>
</dbReference>
<dbReference type="Pfam" id="PF00589">
    <property type="entry name" value="Phage_integrase"/>
    <property type="match status" value="1"/>
</dbReference>
<name>A0A4Q7R7P9_9BURK</name>
<keyword evidence="4" id="KW-1185">Reference proteome</keyword>
<dbReference type="Proteomes" id="UP000291078">
    <property type="component" value="Unassembled WGS sequence"/>
</dbReference>
<dbReference type="Gene3D" id="1.10.443.10">
    <property type="entry name" value="Intergrase catalytic core"/>
    <property type="match status" value="1"/>
</dbReference>
<dbReference type="CDD" id="cd00397">
    <property type="entry name" value="DNA_BRE_C"/>
    <property type="match status" value="1"/>
</dbReference>
<evidence type="ECO:0000259" key="2">
    <source>
        <dbReference type="PROSITE" id="PS51898"/>
    </source>
</evidence>
<proteinExistence type="predicted"/>
<reference evidence="3 4" key="1">
    <citation type="journal article" date="2015" name="Stand. Genomic Sci.">
        <title>Genomic Encyclopedia of Bacterial and Archaeal Type Strains, Phase III: the genomes of soil and plant-associated and newly described type strains.</title>
        <authorList>
            <person name="Whitman W.B."/>
            <person name="Woyke T."/>
            <person name="Klenk H.P."/>
            <person name="Zhou Y."/>
            <person name="Lilburn T.G."/>
            <person name="Beck B.J."/>
            <person name="De Vos P."/>
            <person name="Vandamme P."/>
            <person name="Eisen J.A."/>
            <person name="Garrity G."/>
            <person name="Hugenholtz P."/>
            <person name="Kyrpides N.C."/>
        </authorList>
    </citation>
    <scope>NUCLEOTIDE SEQUENCE [LARGE SCALE GENOMIC DNA]</scope>
    <source>
        <strain evidence="3 4">ASC-9842</strain>
    </source>
</reference>
<sequence length="409" mass="46884">MQVLRERKALDLFYPLRSWYRWSAEILECLGFDEEFAFKLDEIRIPAPYSRLPVELEDEHCGPLSDTELMALRRALRDDNSMERSHVMQRAAIALSLAYGRNPGNYCLLREADFQNSLEGFDVPPNWVLSIPRTKKRGRAARQDFIDERVGKDLERILKELLRANEGIDCGPCARPLFMHAEPDAWRRDTGVGEYAHHITVDEFLMLIRRFGKRMNVISPRTKAPLHLSSRRLRYTFATTMVELGVSRRVLAAMLDHSDTQSVHIYYALKGRRLTDILDRAAAVRLGPLLKLFRGQAASEDSVAGSVPPHKRVHFLGDMHAVPDVEIGACGKSQRCDLDPPFSCYVCPKFRPYMEADHEAVLAELLRSRKERRERYGERVAVQMDEVIYAVGEVLQEVARYGKRAGKKT</sequence>
<organism evidence="3 4">
    <name type="scientific">Cupriavidus agavae</name>
    <dbReference type="NCBI Taxonomy" id="1001822"/>
    <lineage>
        <taxon>Bacteria</taxon>
        <taxon>Pseudomonadati</taxon>
        <taxon>Pseudomonadota</taxon>
        <taxon>Betaproteobacteria</taxon>
        <taxon>Burkholderiales</taxon>
        <taxon>Burkholderiaceae</taxon>
        <taxon>Cupriavidus</taxon>
    </lineage>
</organism>
<dbReference type="InterPro" id="IPR011010">
    <property type="entry name" value="DNA_brk_join_enz"/>
</dbReference>
<accession>A0A4Q7R7P9</accession>
<evidence type="ECO:0000313" key="3">
    <source>
        <dbReference type="EMBL" id="RZT28835.1"/>
    </source>
</evidence>
<dbReference type="GO" id="GO:0006310">
    <property type="term" value="P:DNA recombination"/>
    <property type="evidence" value="ECO:0007669"/>
    <property type="project" value="UniProtKB-KW"/>
</dbReference>
<evidence type="ECO:0000256" key="1">
    <source>
        <dbReference type="ARBA" id="ARBA00023172"/>
    </source>
</evidence>
<dbReference type="AlphaFoldDB" id="A0A4Q7R7P9"/>
<dbReference type="PROSITE" id="PS51898">
    <property type="entry name" value="TYR_RECOMBINASE"/>
    <property type="match status" value="1"/>
</dbReference>
<evidence type="ECO:0000313" key="4">
    <source>
        <dbReference type="Proteomes" id="UP000291078"/>
    </source>
</evidence>
<protein>
    <submittedName>
        <fullName evidence="3">Phage integrase family protein</fullName>
    </submittedName>
</protein>